<gene>
    <name evidence="2" type="primary">narJ</name>
    <name evidence="2" type="ORF">ACFFJD_03730</name>
</gene>
<protein>
    <submittedName>
        <fullName evidence="2">Nitrate reductase molybdenum cofactor assembly chaperone</fullName>
    </submittedName>
</protein>
<dbReference type="Proteomes" id="UP001589783">
    <property type="component" value="Unassembled WGS sequence"/>
</dbReference>
<comment type="caution">
    <text evidence="2">The sequence shown here is derived from an EMBL/GenBank/DDBJ whole genome shotgun (WGS) entry which is preliminary data.</text>
</comment>
<dbReference type="EMBL" id="JBHLWV010000012">
    <property type="protein sequence ID" value="MFC0313964.1"/>
    <property type="molecule type" value="Genomic_DNA"/>
</dbReference>
<organism evidence="2 3">
    <name type="scientific">Gordonia phosphorivorans</name>
    <dbReference type="NCBI Taxonomy" id="1056982"/>
    <lineage>
        <taxon>Bacteria</taxon>
        <taxon>Bacillati</taxon>
        <taxon>Actinomycetota</taxon>
        <taxon>Actinomycetes</taxon>
        <taxon>Mycobacteriales</taxon>
        <taxon>Gordoniaceae</taxon>
        <taxon>Gordonia</taxon>
    </lineage>
</organism>
<proteinExistence type="predicted"/>
<sequence>MRNPLTATRRRAGLARDDHRVVYQVASLCLGYPDDDLLARLPLLAAALDEQPASASATALRRVVDHLTGVDPAVARQNYVDVFDLTRRHTLYLTYWSDGDTRRRGTSLGGFKQRYRDSGFLVDTHGELPDYLPMVLEFAARVDPATGHTMLVENRPALELIRMALDERHSPYADVLTAICATLPGASPADKATALSLATAGPATESVGLEPGGRKLLPLYTSNDDSADRLGPIRW</sequence>
<dbReference type="Gene3D" id="1.10.3480.10">
    <property type="entry name" value="TorD-like"/>
    <property type="match status" value="1"/>
</dbReference>
<name>A0ABV6H5V3_9ACTN</name>
<keyword evidence="1" id="KW-0534">Nitrate assimilation</keyword>
<dbReference type="SUPFAM" id="SSF89155">
    <property type="entry name" value="TorD-like"/>
    <property type="match status" value="1"/>
</dbReference>
<dbReference type="Pfam" id="PF02613">
    <property type="entry name" value="Nitrate_red_del"/>
    <property type="match status" value="1"/>
</dbReference>
<dbReference type="InterPro" id="IPR003765">
    <property type="entry name" value="NO3_reductase_chaperone_NarJ"/>
</dbReference>
<evidence type="ECO:0000256" key="1">
    <source>
        <dbReference type="ARBA" id="ARBA00023063"/>
    </source>
</evidence>
<evidence type="ECO:0000313" key="2">
    <source>
        <dbReference type="EMBL" id="MFC0313964.1"/>
    </source>
</evidence>
<reference evidence="2 3" key="1">
    <citation type="submission" date="2024-09" db="EMBL/GenBank/DDBJ databases">
        <authorList>
            <person name="Sun Q."/>
            <person name="Mori K."/>
        </authorList>
    </citation>
    <scope>NUCLEOTIDE SEQUENCE [LARGE SCALE GENOMIC DNA]</scope>
    <source>
        <strain evidence="2 3">CCM 7957</strain>
    </source>
</reference>
<dbReference type="PANTHER" id="PTHR43680">
    <property type="entry name" value="NITRATE REDUCTASE MOLYBDENUM COFACTOR ASSEMBLY CHAPERONE"/>
    <property type="match status" value="1"/>
</dbReference>
<dbReference type="RefSeq" id="WP_382361137.1">
    <property type="nucleotide sequence ID" value="NZ_JBHLWV010000012.1"/>
</dbReference>
<dbReference type="InterPro" id="IPR020945">
    <property type="entry name" value="DMSO/NO3_reduct_chaperone"/>
</dbReference>
<dbReference type="PANTHER" id="PTHR43680:SF2">
    <property type="entry name" value="NITRATE REDUCTASE MOLYBDENUM COFACTOR ASSEMBLY CHAPERONE NARJ"/>
    <property type="match status" value="1"/>
</dbReference>
<dbReference type="InterPro" id="IPR036411">
    <property type="entry name" value="TorD-like_sf"/>
</dbReference>
<evidence type="ECO:0000313" key="3">
    <source>
        <dbReference type="Proteomes" id="UP001589783"/>
    </source>
</evidence>
<accession>A0ABV6H5V3</accession>
<keyword evidence="3" id="KW-1185">Reference proteome</keyword>
<dbReference type="NCBIfam" id="TIGR00684">
    <property type="entry name" value="narJ"/>
    <property type="match status" value="1"/>
</dbReference>